<sequence>NYPHLHISPIITKSIESIEGETSYLGDGLFRRVFKIYTQAEADDMGLKYVPWRKAKKEIGA</sequence>
<feature type="non-terminal residue" evidence="1">
    <location>
        <position position="1"/>
    </location>
</feature>
<proteinExistence type="predicted"/>
<name>A0A0F9RL23_9ZZZZ</name>
<dbReference type="AlphaFoldDB" id="A0A0F9RL23"/>
<organism evidence="1">
    <name type="scientific">marine sediment metagenome</name>
    <dbReference type="NCBI Taxonomy" id="412755"/>
    <lineage>
        <taxon>unclassified sequences</taxon>
        <taxon>metagenomes</taxon>
        <taxon>ecological metagenomes</taxon>
    </lineage>
</organism>
<protein>
    <submittedName>
        <fullName evidence="1">Uncharacterized protein</fullName>
    </submittedName>
</protein>
<evidence type="ECO:0000313" key="1">
    <source>
        <dbReference type="EMBL" id="KKN17923.1"/>
    </source>
</evidence>
<reference evidence="1" key="1">
    <citation type="journal article" date="2015" name="Nature">
        <title>Complex archaea that bridge the gap between prokaryotes and eukaryotes.</title>
        <authorList>
            <person name="Spang A."/>
            <person name="Saw J.H."/>
            <person name="Jorgensen S.L."/>
            <person name="Zaremba-Niedzwiedzka K."/>
            <person name="Martijn J."/>
            <person name="Lind A.E."/>
            <person name="van Eijk R."/>
            <person name="Schleper C."/>
            <person name="Guy L."/>
            <person name="Ettema T.J."/>
        </authorList>
    </citation>
    <scope>NUCLEOTIDE SEQUENCE</scope>
</reference>
<comment type="caution">
    <text evidence="1">The sequence shown here is derived from an EMBL/GenBank/DDBJ whole genome shotgun (WGS) entry which is preliminary data.</text>
</comment>
<gene>
    <name evidence="1" type="ORF">LCGC14_0961020</name>
</gene>
<dbReference type="EMBL" id="LAZR01003475">
    <property type="protein sequence ID" value="KKN17923.1"/>
    <property type="molecule type" value="Genomic_DNA"/>
</dbReference>
<accession>A0A0F9RL23</accession>